<comment type="caution">
    <text evidence="11">The sequence shown here is derived from an EMBL/GenBank/DDBJ whole genome shotgun (WGS) entry which is preliminary data.</text>
</comment>
<evidence type="ECO:0000256" key="4">
    <source>
        <dbReference type="ARBA" id="ARBA00022801"/>
    </source>
</evidence>
<evidence type="ECO:0000256" key="8">
    <source>
        <dbReference type="ARBA" id="ARBA00023268"/>
    </source>
</evidence>
<dbReference type="Pfam" id="PF00763">
    <property type="entry name" value="THF_DHG_CYH"/>
    <property type="match status" value="1"/>
</dbReference>
<dbReference type="PANTHER" id="PTHR48099:SF5">
    <property type="entry name" value="C-1-TETRAHYDROFOLATE SYNTHASE, CYTOPLASMIC"/>
    <property type="match status" value="1"/>
</dbReference>
<dbReference type="Gene3D" id="3.40.50.10860">
    <property type="entry name" value="Leucine Dehydrogenase, chain A, domain 1"/>
    <property type="match status" value="1"/>
</dbReference>
<evidence type="ECO:0000256" key="5">
    <source>
        <dbReference type="ARBA" id="ARBA00022857"/>
    </source>
</evidence>
<protein>
    <recommendedName>
        <fullName evidence="13">Tetrahydrofolate dehydrogenase/cyclohydrolase NAD(P)-binding domain-containing protein</fullName>
    </recommendedName>
</protein>
<feature type="domain" description="Tetrahydrofolate dehydrogenase/cyclohydrolase NAD(P)-binding" evidence="10">
    <location>
        <begin position="137"/>
        <end position="245"/>
    </location>
</feature>
<keyword evidence="7" id="KW-0028">Amino-acid biosynthesis</keyword>
<keyword evidence="8" id="KW-0511">Multifunctional enzyme</keyword>
<proteinExistence type="predicted"/>
<keyword evidence="2" id="KW-0554">One-carbon metabolism</keyword>
<dbReference type="EMBL" id="MGIP01000026">
    <property type="protein sequence ID" value="OGM90314.1"/>
    <property type="molecule type" value="Genomic_DNA"/>
</dbReference>
<dbReference type="Pfam" id="PF02882">
    <property type="entry name" value="THF_DHG_CYH_C"/>
    <property type="match status" value="1"/>
</dbReference>
<dbReference type="STRING" id="1802555.A2755_03945"/>
<evidence type="ECO:0000259" key="9">
    <source>
        <dbReference type="Pfam" id="PF00763"/>
    </source>
</evidence>
<dbReference type="PRINTS" id="PR00085">
    <property type="entry name" value="THFDHDRGNASE"/>
</dbReference>
<keyword evidence="5" id="KW-0521">NADP</keyword>
<dbReference type="InterPro" id="IPR036291">
    <property type="entry name" value="NAD(P)-bd_dom_sf"/>
</dbReference>
<dbReference type="InterPro" id="IPR000672">
    <property type="entry name" value="THF_DH/CycHdrlase"/>
</dbReference>
<evidence type="ECO:0000259" key="10">
    <source>
        <dbReference type="Pfam" id="PF02882"/>
    </source>
</evidence>
<dbReference type="Proteomes" id="UP000177029">
    <property type="component" value="Unassembled WGS sequence"/>
</dbReference>
<reference evidence="11 12" key="1">
    <citation type="journal article" date="2016" name="Nat. Commun.">
        <title>Thousands of microbial genomes shed light on interconnected biogeochemical processes in an aquifer system.</title>
        <authorList>
            <person name="Anantharaman K."/>
            <person name="Brown C.T."/>
            <person name="Hug L.A."/>
            <person name="Sharon I."/>
            <person name="Castelle C.J."/>
            <person name="Probst A.J."/>
            <person name="Thomas B.C."/>
            <person name="Singh A."/>
            <person name="Wilkins M.J."/>
            <person name="Karaoz U."/>
            <person name="Brodie E.L."/>
            <person name="Williams K.H."/>
            <person name="Hubbard S.S."/>
            <person name="Banfield J.F."/>
        </authorList>
    </citation>
    <scope>NUCLEOTIDE SEQUENCE [LARGE SCALE GENOMIC DNA]</scope>
</reference>
<evidence type="ECO:0000313" key="12">
    <source>
        <dbReference type="Proteomes" id="UP000177029"/>
    </source>
</evidence>
<evidence type="ECO:0000256" key="6">
    <source>
        <dbReference type="ARBA" id="ARBA00023002"/>
    </source>
</evidence>
<organism evidence="11 12">
    <name type="scientific">Candidatus Wolfebacteria bacterium RIFCSPHIGHO2_01_FULL_48_22</name>
    <dbReference type="NCBI Taxonomy" id="1802555"/>
    <lineage>
        <taxon>Bacteria</taxon>
        <taxon>Candidatus Wolfeibacteriota</taxon>
    </lineage>
</organism>
<accession>A0A1F8DNY1</accession>
<gene>
    <name evidence="11" type="ORF">A2755_03945</name>
</gene>
<evidence type="ECO:0000256" key="2">
    <source>
        <dbReference type="ARBA" id="ARBA00022563"/>
    </source>
</evidence>
<evidence type="ECO:0000313" key="11">
    <source>
        <dbReference type="EMBL" id="OGM90314.1"/>
    </source>
</evidence>
<feature type="domain" description="Tetrahydrofolate dehydrogenase/cyclohydrolase catalytic" evidence="9">
    <location>
        <begin position="3"/>
        <end position="103"/>
    </location>
</feature>
<comment type="pathway">
    <text evidence="1">One-carbon metabolism; tetrahydrofolate interconversion.</text>
</comment>
<dbReference type="GO" id="GO:0005829">
    <property type="term" value="C:cytosol"/>
    <property type="evidence" value="ECO:0007669"/>
    <property type="project" value="TreeGrafter"/>
</dbReference>
<dbReference type="GO" id="GO:0004488">
    <property type="term" value="F:methylenetetrahydrofolate dehydrogenase (NADP+) activity"/>
    <property type="evidence" value="ECO:0007669"/>
    <property type="project" value="InterPro"/>
</dbReference>
<name>A0A1F8DNY1_9BACT</name>
<evidence type="ECO:0000256" key="3">
    <source>
        <dbReference type="ARBA" id="ARBA00022755"/>
    </source>
</evidence>
<evidence type="ECO:0008006" key="13">
    <source>
        <dbReference type="Google" id="ProtNLM"/>
    </source>
</evidence>
<dbReference type="InterPro" id="IPR046346">
    <property type="entry name" value="Aminoacid_DH-like_N_sf"/>
</dbReference>
<keyword evidence="7" id="KW-0486">Methionine biosynthesis</keyword>
<dbReference type="Gene3D" id="3.40.50.720">
    <property type="entry name" value="NAD(P)-binding Rossmann-like Domain"/>
    <property type="match status" value="1"/>
</dbReference>
<dbReference type="SUPFAM" id="SSF51735">
    <property type="entry name" value="NAD(P)-binding Rossmann-fold domains"/>
    <property type="match status" value="1"/>
</dbReference>
<keyword evidence="6" id="KW-0560">Oxidoreductase</keyword>
<dbReference type="GO" id="GO:0009086">
    <property type="term" value="P:methionine biosynthetic process"/>
    <property type="evidence" value="ECO:0007669"/>
    <property type="project" value="UniProtKB-KW"/>
</dbReference>
<dbReference type="SUPFAM" id="SSF53223">
    <property type="entry name" value="Aminoacid dehydrogenase-like, N-terminal domain"/>
    <property type="match status" value="1"/>
</dbReference>
<keyword evidence="4" id="KW-0378">Hydrolase</keyword>
<dbReference type="InterPro" id="IPR020631">
    <property type="entry name" value="THF_DH/CycHdrlase_NAD-bd_dom"/>
</dbReference>
<dbReference type="InterPro" id="IPR020630">
    <property type="entry name" value="THF_DH/CycHdrlase_cat_dom"/>
</dbReference>
<dbReference type="GO" id="GO:0004477">
    <property type="term" value="F:methenyltetrahydrofolate cyclohydrolase activity"/>
    <property type="evidence" value="ECO:0007669"/>
    <property type="project" value="TreeGrafter"/>
</dbReference>
<sequence>MIIDGKKIAEKIYKENHGIHRYGRYLAIVSNLEDPASQSFIAQKKKAASRLGVEIRESAYSSDTFKRFSVDTMCGGMVLQLPLAAGIDADEIVQKIPPRKDVDNLTTKASVPAPAVAVVEAILSEVRPPQTEAKPLKDVAIIGQGRLVGRPVAKWAQGAGAEKVSVYNIGFNPNDLKTADLVVSGAGATHIFSAEHLKVGAIVIDFGYPGDFDATGAEDKNIAYTPTPGGTGPILVACLMRNFCDLNRI</sequence>
<dbReference type="GO" id="GO:0035999">
    <property type="term" value="P:tetrahydrofolate interconversion"/>
    <property type="evidence" value="ECO:0007669"/>
    <property type="project" value="TreeGrafter"/>
</dbReference>
<dbReference type="AlphaFoldDB" id="A0A1F8DNY1"/>
<keyword evidence="3" id="KW-0658">Purine biosynthesis</keyword>
<dbReference type="PANTHER" id="PTHR48099">
    <property type="entry name" value="C-1-TETRAHYDROFOLATE SYNTHASE, CYTOPLASMIC-RELATED"/>
    <property type="match status" value="1"/>
</dbReference>
<dbReference type="GO" id="GO:0006164">
    <property type="term" value="P:purine nucleotide biosynthetic process"/>
    <property type="evidence" value="ECO:0007669"/>
    <property type="project" value="UniProtKB-KW"/>
</dbReference>
<evidence type="ECO:0000256" key="1">
    <source>
        <dbReference type="ARBA" id="ARBA00004777"/>
    </source>
</evidence>
<evidence type="ECO:0000256" key="7">
    <source>
        <dbReference type="ARBA" id="ARBA00023167"/>
    </source>
</evidence>